<protein>
    <recommendedName>
        <fullName evidence="3">PII-uridylyltransferase/Glutamine-synthetase adenylyltransferase domain-containing protein</fullName>
    </recommendedName>
</protein>
<dbReference type="Pfam" id="PF08335">
    <property type="entry name" value="GlnD_UR_UTase"/>
    <property type="match status" value="1"/>
</dbReference>
<gene>
    <name evidence="4" type="ORF">C9F04_18190</name>
</gene>
<evidence type="ECO:0000259" key="3">
    <source>
        <dbReference type="Pfam" id="PF08335"/>
    </source>
</evidence>
<evidence type="ECO:0000313" key="4">
    <source>
        <dbReference type="EMBL" id="TGC80980.1"/>
    </source>
</evidence>
<dbReference type="AlphaFoldDB" id="A0A659Q3A8"/>
<feature type="region of interest" description="Disordered" evidence="2">
    <location>
        <begin position="1"/>
        <end position="23"/>
    </location>
</feature>
<dbReference type="Proteomes" id="UP000297749">
    <property type="component" value="Unassembled WGS sequence"/>
</dbReference>
<proteinExistence type="predicted"/>
<organism evidence="4 5">
    <name type="scientific">Salmonella enterica subsp. enterica serovar Wilhelmsburg</name>
    <dbReference type="NCBI Taxonomy" id="1960126"/>
    <lineage>
        <taxon>Bacteria</taxon>
        <taxon>Pseudomonadati</taxon>
        <taxon>Pseudomonadota</taxon>
        <taxon>Gammaproteobacteria</taxon>
        <taxon>Enterobacterales</taxon>
        <taxon>Enterobacteriaceae</taxon>
        <taxon>Salmonella</taxon>
    </lineage>
</organism>
<evidence type="ECO:0000256" key="1">
    <source>
        <dbReference type="ARBA" id="ARBA00022679"/>
    </source>
</evidence>
<reference evidence="4 5" key="1">
    <citation type="submission" date="2018-03" db="EMBL/GenBank/DDBJ databases">
        <title>Non-Typhoidal Salmonella genome sequencing and assembly.</title>
        <authorList>
            <person name="Matchawe C."/>
        </authorList>
    </citation>
    <scope>NUCLEOTIDE SEQUENCE [LARGE SCALE GENOMIC DNA]</scope>
    <source>
        <strain evidence="4 5">32eva</strain>
    </source>
</reference>
<feature type="non-terminal residue" evidence="4">
    <location>
        <position position="1"/>
    </location>
</feature>
<dbReference type="GO" id="GO:0016779">
    <property type="term" value="F:nucleotidyltransferase activity"/>
    <property type="evidence" value="ECO:0007669"/>
    <property type="project" value="InterPro"/>
</dbReference>
<accession>A0A659Q3A8</accession>
<dbReference type="EMBL" id="PYKF01000593">
    <property type="protein sequence ID" value="TGC80980.1"/>
    <property type="molecule type" value="Genomic_DNA"/>
</dbReference>
<keyword evidence="1" id="KW-0808">Transferase</keyword>
<name>A0A659Q3A8_SALET</name>
<evidence type="ECO:0000256" key="2">
    <source>
        <dbReference type="SAM" id="MobiDB-lite"/>
    </source>
</evidence>
<evidence type="ECO:0000313" key="5">
    <source>
        <dbReference type="Proteomes" id="UP000297749"/>
    </source>
</evidence>
<feature type="domain" description="PII-uridylyltransferase/Glutamine-synthetase adenylyltransferase" evidence="3">
    <location>
        <begin position="1"/>
        <end position="35"/>
    </location>
</feature>
<dbReference type="InterPro" id="IPR013546">
    <property type="entry name" value="PII_UdlTrfase/GS_AdlTrfase"/>
</dbReference>
<sequence>QRHQRYHGTSYNLEPDIKSSPGGLRAGPRWPWVARRPVGAARCRRDRRCSEDLRLFRCLFGRNKLHAAFS</sequence>
<comment type="caution">
    <text evidence="4">The sequence shown here is derived from an EMBL/GenBank/DDBJ whole genome shotgun (WGS) entry which is preliminary data.</text>
</comment>